<dbReference type="InterPro" id="IPR049049">
    <property type="entry name" value="Beta-AFase-like_GH127_C"/>
</dbReference>
<dbReference type="AlphaFoldDB" id="A0A9X3SCB2"/>
<gene>
    <name evidence="3" type="ORF">OJ997_18555</name>
</gene>
<evidence type="ECO:0000313" key="3">
    <source>
        <dbReference type="EMBL" id="MDA0182315.1"/>
    </source>
</evidence>
<dbReference type="PANTHER" id="PTHR43465:SF2">
    <property type="entry name" value="DUF1680 DOMAIN PROTEIN (AFU_ORTHOLOGUE AFUA_1G08910)"/>
    <property type="match status" value="1"/>
</dbReference>
<dbReference type="SUPFAM" id="SSF48208">
    <property type="entry name" value="Six-hairpin glycosidases"/>
    <property type="match status" value="1"/>
</dbReference>
<dbReference type="GO" id="GO:0005975">
    <property type="term" value="P:carbohydrate metabolic process"/>
    <property type="evidence" value="ECO:0007669"/>
    <property type="project" value="InterPro"/>
</dbReference>
<dbReference type="Pfam" id="PF20737">
    <property type="entry name" value="Glyco_hydro127C"/>
    <property type="match status" value="1"/>
</dbReference>
<dbReference type="GO" id="GO:0016787">
    <property type="term" value="F:hydrolase activity"/>
    <property type="evidence" value="ECO:0007669"/>
    <property type="project" value="UniProtKB-KW"/>
</dbReference>
<evidence type="ECO:0000313" key="4">
    <source>
        <dbReference type="Proteomes" id="UP001147653"/>
    </source>
</evidence>
<organism evidence="3 4">
    <name type="scientific">Solirubrobacter phytolaccae</name>
    <dbReference type="NCBI Taxonomy" id="1404360"/>
    <lineage>
        <taxon>Bacteria</taxon>
        <taxon>Bacillati</taxon>
        <taxon>Actinomycetota</taxon>
        <taxon>Thermoleophilia</taxon>
        <taxon>Solirubrobacterales</taxon>
        <taxon>Solirubrobacteraceae</taxon>
        <taxon>Solirubrobacter</taxon>
    </lineage>
</organism>
<feature type="domain" description="Non-reducing end beta-L-arabinofuranosidase-like GH127 catalytic" evidence="1">
    <location>
        <begin position="6"/>
        <end position="358"/>
    </location>
</feature>
<dbReference type="RefSeq" id="WP_270026680.1">
    <property type="nucleotide sequence ID" value="NZ_JAPDDP010000034.1"/>
</dbReference>
<reference evidence="3" key="1">
    <citation type="submission" date="2022-10" db="EMBL/GenBank/DDBJ databases">
        <title>The WGS of Solirubrobacter phytolaccae KCTC 29190.</title>
        <authorList>
            <person name="Jiang Z."/>
        </authorList>
    </citation>
    <scope>NUCLEOTIDE SEQUENCE</scope>
    <source>
        <strain evidence="3">KCTC 29190</strain>
    </source>
</reference>
<sequence length="511" mass="56587">MKATIDGGFWAERRRFNREVLIPDGERRLKEAGNFDNLRAAASGTGDHRGLVYQDSDLHKWVEALGWELQNAPSAELQRMADEVTALLTAAQAPDGYLDTAFQVTGRERYRNLADEHEIYCMGHLIEAGLAHAPLLPVARRVADHLVATFSEDGFCGHPEAELALIKLHRATGERAYLDLARAFVDRRGHRRLPERFGGSTYLVDRVPVREQTQIEGHAVRALYLNCAATDLGELDAMLVQWQDMVEGKTYITGGVGADASQEAFGASWDLNPETAYAETCAAIASFLWSWRLLQATGEARFADLMERTLYNGVLVGVARDRSEYAYANTLHGTTRRRPWFDCACCPPNVMRLLASLHRYLATDDERGLTIHHYATGTIGGDVRVRTDYPWSGRVHIQAERPVRLRVPAWSTTAQLDGRPVGPGYVDTGPGDTTLDLDVSPRVTHPDSRVEPIRGCVALERGPLVYCEEGGALVPYAFNRGAEPIRVWLPQSESLQNAWSALAPSTASAPR</sequence>
<evidence type="ECO:0000259" key="1">
    <source>
        <dbReference type="Pfam" id="PF07944"/>
    </source>
</evidence>
<keyword evidence="3" id="KW-0378">Hydrolase</keyword>
<accession>A0A9X3SCB2</accession>
<dbReference type="Pfam" id="PF07944">
    <property type="entry name" value="Beta-AFase-like_GH127_cat"/>
    <property type="match status" value="1"/>
</dbReference>
<keyword evidence="4" id="KW-1185">Reference proteome</keyword>
<dbReference type="InterPro" id="IPR012878">
    <property type="entry name" value="Beta-AFase-like_GH127_cat"/>
</dbReference>
<feature type="domain" description="Non-reducing end beta-L-arabinofuranosidase-like GH127 C-terminal" evidence="2">
    <location>
        <begin position="441"/>
        <end position="470"/>
    </location>
</feature>
<dbReference type="InterPro" id="IPR049174">
    <property type="entry name" value="Beta-AFase-like"/>
</dbReference>
<dbReference type="Proteomes" id="UP001147653">
    <property type="component" value="Unassembled WGS sequence"/>
</dbReference>
<comment type="caution">
    <text evidence="3">The sequence shown here is derived from an EMBL/GenBank/DDBJ whole genome shotgun (WGS) entry which is preliminary data.</text>
</comment>
<name>A0A9X3SCB2_9ACTN</name>
<protein>
    <submittedName>
        <fullName evidence="3">Glycoside hydrolase family 127 protein</fullName>
    </submittedName>
</protein>
<dbReference type="InterPro" id="IPR008928">
    <property type="entry name" value="6-hairpin_glycosidase_sf"/>
</dbReference>
<evidence type="ECO:0000259" key="2">
    <source>
        <dbReference type="Pfam" id="PF20737"/>
    </source>
</evidence>
<proteinExistence type="predicted"/>
<dbReference type="EMBL" id="JAPDDP010000034">
    <property type="protein sequence ID" value="MDA0182315.1"/>
    <property type="molecule type" value="Genomic_DNA"/>
</dbReference>
<dbReference type="PANTHER" id="PTHR43465">
    <property type="entry name" value="DUF1680 DOMAIN PROTEIN (AFU_ORTHOLOGUE AFUA_1G08910)"/>
    <property type="match status" value="1"/>
</dbReference>